<comment type="caution">
    <text evidence="1">The sequence shown here is derived from an EMBL/GenBank/DDBJ whole genome shotgun (WGS) entry which is preliminary data.</text>
</comment>
<evidence type="ECO:0000313" key="1">
    <source>
        <dbReference type="EMBL" id="KAK2838189.1"/>
    </source>
</evidence>
<accession>A0AA88MHL0</accession>
<reference evidence="1" key="1">
    <citation type="submission" date="2023-07" db="EMBL/GenBank/DDBJ databases">
        <title>Chromosome-level Genome Assembly of Striped Snakehead (Channa striata).</title>
        <authorList>
            <person name="Liu H."/>
        </authorList>
    </citation>
    <scope>NUCLEOTIDE SEQUENCE</scope>
    <source>
        <strain evidence="1">Gz</strain>
        <tissue evidence="1">Muscle</tissue>
    </source>
</reference>
<gene>
    <name evidence="1" type="ORF">Q5P01_015401</name>
</gene>
<sequence>MKVPLKLNRISQWRQRRLRFLPGSPPASGEAGCLIRDTAQTTERLKHTWRHETELTRSPHLLFRREGPTQLDMRPEPAFGLMGYSRSLQQLRGEEELHSSR</sequence>
<dbReference type="AlphaFoldDB" id="A0AA88MHL0"/>
<proteinExistence type="predicted"/>
<keyword evidence="2" id="KW-1185">Reference proteome</keyword>
<protein>
    <submittedName>
        <fullName evidence="1">Uncharacterized protein</fullName>
    </submittedName>
</protein>
<organism evidence="1 2">
    <name type="scientific">Channa striata</name>
    <name type="common">Snakehead murrel</name>
    <name type="synonym">Ophicephalus striatus</name>
    <dbReference type="NCBI Taxonomy" id="64152"/>
    <lineage>
        <taxon>Eukaryota</taxon>
        <taxon>Metazoa</taxon>
        <taxon>Chordata</taxon>
        <taxon>Craniata</taxon>
        <taxon>Vertebrata</taxon>
        <taxon>Euteleostomi</taxon>
        <taxon>Actinopterygii</taxon>
        <taxon>Neopterygii</taxon>
        <taxon>Teleostei</taxon>
        <taxon>Neoteleostei</taxon>
        <taxon>Acanthomorphata</taxon>
        <taxon>Anabantaria</taxon>
        <taxon>Anabantiformes</taxon>
        <taxon>Channoidei</taxon>
        <taxon>Channidae</taxon>
        <taxon>Channa</taxon>
    </lineage>
</organism>
<evidence type="ECO:0000313" key="2">
    <source>
        <dbReference type="Proteomes" id="UP001187415"/>
    </source>
</evidence>
<dbReference type="EMBL" id="JAUPFM010000011">
    <property type="protein sequence ID" value="KAK2838189.1"/>
    <property type="molecule type" value="Genomic_DNA"/>
</dbReference>
<name>A0AA88MHL0_CHASR</name>
<dbReference type="Proteomes" id="UP001187415">
    <property type="component" value="Unassembled WGS sequence"/>
</dbReference>